<dbReference type="VEuPathDB" id="FungiDB:RhiirA1_392189"/>
<dbReference type="SUPFAM" id="SSF53098">
    <property type="entry name" value="Ribonuclease H-like"/>
    <property type="match status" value="1"/>
</dbReference>
<reference evidence="3 4" key="1">
    <citation type="submission" date="2016-04" db="EMBL/GenBank/DDBJ databases">
        <title>Genome analyses suggest a sexual origin of heterokaryosis in a supposedly ancient asexual fungus.</title>
        <authorList>
            <person name="Ropars J."/>
            <person name="Sedzielewska K."/>
            <person name="Noel J."/>
            <person name="Charron P."/>
            <person name="Farinelli L."/>
            <person name="Marton T."/>
            <person name="Kruger M."/>
            <person name="Pelin A."/>
            <person name="Brachmann A."/>
            <person name="Corradi N."/>
        </authorList>
    </citation>
    <scope>NUCLEOTIDE SEQUENCE [LARGE SCALE GENOMIC DNA]</scope>
    <source>
        <strain evidence="3 4">A5</strain>
    </source>
</reference>
<name>A0A2N0NML5_9GLOM</name>
<dbReference type="VEuPathDB" id="FungiDB:RhiirA1_471565"/>
<dbReference type="InterPro" id="IPR007021">
    <property type="entry name" value="DUF659"/>
</dbReference>
<dbReference type="VEuPathDB" id="FungiDB:RhiirFUN_018142"/>
<dbReference type="Proteomes" id="UP000232722">
    <property type="component" value="Unassembled WGS sequence"/>
</dbReference>
<evidence type="ECO:0000256" key="1">
    <source>
        <dbReference type="SAM" id="MobiDB-lite"/>
    </source>
</evidence>
<dbReference type="Pfam" id="PF04937">
    <property type="entry name" value="DUF659"/>
    <property type="match status" value="1"/>
</dbReference>
<feature type="region of interest" description="Disordered" evidence="1">
    <location>
        <begin position="337"/>
        <end position="358"/>
    </location>
</feature>
<comment type="caution">
    <text evidence="3">The sequence shown here is derived from an EMBL/GenBank/DDBJ whole genome shotgun (WGS) entry which is preliminary data.</text>
</comment>
<dbReference type="EMBL" id="LLXJ01004444">
    <property type="protein sequence ID" value="PKB95795.1"/>
    <property type="molecule type" value="Genomic_DNA"/>
</dbReference>
<accession>A0A2N0NML5</accession>
<organism evidence="3 4">
    <name type="scientific">Rhizophagus irregularis</name>
    <dbReference type="NCBI Taxonomy" id="588596"/>
    <lineage>
        <taxon>Eukaryota</taxon>
        <taxon>Fungi</taxon>
        <taxon>Fungi incertae sedis</taxon>
        <taxon>Mucoromycota</taxon>
        <taxon>Glomeromycotina</taxon>
        <taxon>Glomeromycetes</taxon>
        <taxon>Glomerales</taxon>
        <taxon>Glomeraceae</taxon>
        <taxon>Rhizophagus</taxon>
    </lineage>
</organism>
<gene>
    <name evidence="3" type="ORF">RhiirA5_436022</name>
</gene>
<evidence type="ECO:0000313" key="3">
    <source>
        <dbReference type="EMBL" id="PKB95795.1"/>
    </source>
</evidence>
<feature type="non-terminal residue" evidence="3">
    <location>
        <position position="1"/>
    </location>
</feature>
<feature type="compositionally biased region" description="Acidic residues" evidence="1">
    <location>
        <begin position="338"/>
        <end position="358"/>
    </location>
</feature>
<protein>
    <recommendedName>
        <fullName evidence="2">DUF659 domain-containing protein</fullName>
    </recommendedName>
</protein>
<dbReference type="VEuPathDB" id="FungiDB:RhiirFUN_003105"/>
<evidence type="ECO:0000259" key="2">
    <source>
        <dbReference type="Pfam" id="PF04937"/>
    </source>
</evidence>
<evidence type="ECO:0000313" key="4">
    <source>
        <dbReference type="Proteomes" id="UP000232722"/>
    </source>
</evidence>
<dbReference type="AlphaFoldDB" id="A0A2N0NML5"/>
<sequence length="416" mass="47964">FVQSLCFAYNPPKRSSLSTTILNKETAIVLKKIKEELKYEEDLTLAVDGWSDLLERSIYAFIIITPGKRQYIHTLKDTSVDSHTGFFNATEIENVLITIGPKKFAAVVSDAESAMQMARRLISENDIIKLDFAKNTFKKCQTIITFFKTSYRAGAHLQEDIIQSLTKGGGLKTSVKTRWSSAWDCCDSIIRLENNLKNILETQPEIFHNAISTKNLLQNRHIFNKRWVQFNTDTYLVAFFLHPKYQDNGFQDKKFRQMALTAMKIWSKFGGNTNSYGHDTPELWWLDINRLESMAQIHSYYITNAKVELKFSSSNLSEDELETALREVTTAMINNDDLFTDNDDEEENDDMASNDGIIEDDTNNNFLMTDIMNLNDFREQIDENSDSRIQQPDELVDYEDSDIDFEAILDDEELVK</sequence>
<reference evidence="3 4" key="2">
    <citation type="submission" date="2017-09" db="EMBL/GenBank/DDBJ databases">
        <title>Extensive intraspecific genome diversity in a model arbuscular mycorrhizal fungus.</title>
        <authorList>
            <person name="Chen E.C."/>
            <person name="Morin E."/>
            <person name="Beaudet D."/>
            <person name="Noel J."/>
            <person name="Ndikumana S."/>
            <person name="Charron P."/>
            <person name="St-Onge C."/>
            <person name="Giorgi J."/>
            <person name="Grigoriev I.V."/>
            <person name="Roux C."/>
            <person name="Martin F.M."/>
            <person name="Corradi N."/>
        </authorList>
    </citation>
    <scope>NUCLEOTIDE SEQUENCE [LARGE SCALE GENOMIC DNA]</scope>
    <source>
        <strain evidence="3 4">A5</strain>
    </source>
</reference>
<feature type="domain" description="DUF659" evidence="2">
    <location>
        <begin position="12"/>
        <end position="125"/>
    </location>
</feature>
<dbReference type="InterPro" id="IPR012337">
    <property type="entry name" value="RNaseH-like_sf"/>
</dbReference>
<proteinExistence type="predicted"/>